<proteinExistence type="evidence at transcript level"/>
<evidence type="ECO:0000313" key="1">
    <source>
        <dbReference type="EMBL" id="CAB3262859.1"/>
    </source>
</evidence>
<sequence>MFKDIFTELNAQKMLMHSSGGVADEFKRNGLIETSRELTKETARRLGCDYEIAVVANAHWAKSTAKKNDPWTREIAFCDYVDPETYMRPNLELSPVHTHARIVYRKVHPFLKHVSKL</sequence>
<protein>
    <submittedName>
        <fullName evidence="1">Uncharacterized protein LOC100184264</fullName>
    </submittedName>
</protein>
<reference evidence="1" key="1">
    <citation type="submission" date="2020-04" db="EMBL/GenBank/DDBJ databases">
        <authorList>
            <person name="Neveu A P."/>
        </authorList>
    </citation>
    <scope>NUCLEOTIDE SEQUENCE</scope>
    <source>
        <tissue evidence="1">Whole embryo</tissue>
    </source>
</reference>
<name>A0A6F9DI90_9ASCI</name>
<accession>A0A6F9DI90</accession>
<dbReference type="EMBL" id="LR786997">
    <property type="protein sequence ID" value="CAB3262859.1"/>
    <property type="molecule type" value="mRNA"/>
</dbReference>
<dbReference type="AlphaFoldDB" id="A0A6F9DI90"/>
<gene>
    <name evidence="1" type="primary">LOC100184264</name>
</gene>
<organism evidence="1">
    <name type="scientific">Phallusia mammillata</name>
    <dbReference type="NCBI Taxonomy" id="59560"/>
    <lineage>
        <taxon>Eukaryota</taxon>
        <taxon>Metazoa</taxon>
        <taxon>Chordata</taxon>
        <taxon>Tunicata</taxon>
        <taxon>Ascidiacea</taxon>
        <taxon>Phlebobranchia</taxon>
        <taxon>Ascidiidae</taxon>
        <taxon>Phallusia</taxon>
    </lineage>
</organism>